<feature type="transmembrane region" description="Helical" evidence="7">
    <location>
        <begin position="176"/>
        <end position="196"/>
    </location>
</feature>
<proteinExistence type="inferred from homology"/>
<evidence type="ECO:0000256" key="2">
    <source>
        <dbReference type="ARBA" id="ARBA00022692"/>
    </source>
</evidence>
<keyword evidence="3 7" id="KW-1133">Transmembrane helix</keyword>
<dbReference type="GO" id="GO:0016020">
    <property type="term" value="C:membrane"/>
    <property type="evidence" value="ECO:0007669"/>
    <property type="project" value="UniProtKB-SubCell"/>
</dbReference>
<evidence type="ECO:0000256" key="7">
    <source>
        <dbReference type="SAM" id="Phobius"/>
    </source>
</evidence>
<evidence type="ECO:0000313" key="8">
    <source>
        <dbReference type="EMBL" id="KAF0290885.1"/>
    </source>
</evidence>
<gene>
    <name evidence="8" type="primary">rasp_0</name>
    <name evidence="8" type="ORF">FJT64_010918</name>
</gene>
<sequence length="549" mass="60933">MSEPARLQCPAAGELPSAAPCDERQPAGRRTASPPPAGPSPIGRVSLPETVLHWFGWTFGCFYSTYRLYDVIRRHPDALDAHSSPGWVAGLSVDHCDDEFEVLIKGQLATYAVFMTIHLVVGQFLHGMALNKVVPLFHALLAAAYLCFTVGVRRYALLLAVALAMFGSSRLRSRPLSWLLVAVLLLGHQQLMLAVVGPDLTHDAENRTYLATVVQMWNLCRAVMFCCDQADQPPALATHDNVVTFLGFVFYGPTLQGPLLAHTDYLSSLTAGGVAAGPGWPRLRRLLLSLARLGGWLLFLEVSNHVLHYHALIYSPEDMHRLFGRWEIAGLNYWAGQYFHVKYVVCYGIPCALASFEGVPTPLPPRCVSWIASYSDMWKYFDHGLYRFMQRHIYRPLCGAQPSAGRRMAASAAVFAFVFAWHGLLPHILVWSVANFVCVTVERAGGRVASSRRGREWRRVLGASLRRRCQALLLAPLFLVSLVSQAGFLTNSIAVSWLAMGEGLAPASACDMLVTLGFMYCGCQVSYDVKRWRQQRARLQRADSKLKQP</sequence>
<dbReference type="Pfam" id="PF03062">
    <property type="entry name" value="MBOAT"/>
    <property type="match status" value="1"/>
</dbReference>
<evidence type="ECO:0000313" key="9">
    <source>
        <dbReference type="Proteomes" id="UP000440578"/>
    </source>
</evidence>
<accession>A0A6A4VAW4</accession>
<comment type="subcellular location">
    <subcellularLocation>
        <location evidence="1">Membrane</location>
        <topology evidence="1">Multi-pass membrane protein</topology>
    </subcellularLocation>
</comment>
<feature type="transmembrane region" description="Helical" evidence="7">
    <location>
        <begin position="136"/>
        <end position="164"/>
    </location>
</feature>
<dbReference type="PANTHER" id="PTHR13285:SF18">
    <property type="entry name" value="PROTEIN-CYSTEINE N-PALMITOYLTRANSFERASE RASP"/>
    <property type="match status" value="1"/>
</dbReference>
<evidence type="ECO:0000256" key="4">
    <source>
        <dbReference type="ARBA" id="ARBA00023136"/>
    </source>
</evidence>
<dbReference type="GO" id="GO:0016409">
    <property type="term" value="F:palmitoyltransferase activity"/>
    <property type="evidence" value="ECO:0007669"/>
    <property type="project" value="TreeGrafter"/>
</dbReference>
<evidence type="ECO:0000256" key="5">
    <source>
        <dbReference type="ARBA" id="ARBA00038268"/>
    </source>
</evidence>
<organism evidence="8 9">
    <name type="scientific">Amphibalanus amphitrite</name>
    <name type="common">Striped barnacle</name>
    <name type="synonym">Balanus amphitrite</name>
    <dbReference type="NCBI Taxonomy" id="1232801"/>
    <lineage>
        <taxon>Eukaryota</taxon>
        <taxon>Metazoa</taxon>
        <taxon>Ecdysozoa</taxon>
        <taxon>Arthropoda</taxon>
        <taxon>Crustacea</taxon>
        <taxon>Multicrustacea</taxon>
        <taxon>Cirripedia</taxon>
        <taxon>Thoracica</taxon>
        <taxon>Thoracicalcarea</taxon>
        <taxon>Balanomorpha</taxon>
        <taxon>Balanoidea</taxon>
        <taxon>Balanidae</taxon>
        <taxon>Amphibalaninae</taxon>
        <taxon>Amphibalanus</taxon>
    </lineage>
</organism>
<dbReference type="GO" id="GO:0005783">
    <property type="term" value="C:endoplasmic reticulum"/>
    <property type="evidence" value="ECO:0007669"/>
    <property type="project" value="TreeGrafter"/>
</dbReference>
<protein>
    <submittedName>
        <fullName evidence="8">Protein-cysteine N-palmitoyltransferase Rasp</fullName>
    </submittedName>
</protein>
<dbReference type="OrthoDB" id="420606at2759"/>
<feature type="transmembrane region" description="Helical" evidence="7">
    <location>
        <begin position="504"/>
        <end position="527"/>
    </location>
</feature>
<feature type="transmembrane region" description="Helical" evidence="7">
    <location>
        <begin position="108"/>
        <end position="130"/>
    </location>
</feature>
<dbReference type="InterPro" id="IPR051085">
    <property type="entry name" value="MB_O-acyltransferase"/>
</dbReference>
<keyword evidence="4 7" id="KW-0472">Membrane</keyword>
<feature type="transmembrane region" description="Helical" evidence="7">
    <location>
        <begin position="471"/>
        <end position="498"/>
    </location>
</feature>
<keyword evidence="8" id="KW-0808">Transferase</keyword>
<dbReference type="EMBL" id="VIIS01001923">
    <property type="protein sequence ID" value="KAF0290885.1"/>
    <property type="molecule type" value="Genomic_DNA"/>
</dbReference>
<comment type="caution">
    <text evidence="8">The sequence shown here is derived from an EMBL/GenBank/DDBJ whole genome shotgun (WGS) entry which is preliminary data.</text>
</comment>
<evidence type="ECO:0000256" key="1">
    <source>
        <dbReference type="ARBA" id="ARBA00004141"/>
    </source>
</evidence>
<keyword evidence="9" id="KW-1185">Reference proteome</keyword>
<dbReference type="PANTHER" id="PTHR13285">
    <property type="entry name" value="ACYLTRANSFERASE"/>
    <property type="match status" value="1"/>
</dbReference>
<reference evidence="8 9" key="1">
    <citation type="submission" date="2019-07" db="EMBL/GenBank/DDBJ databases">
        <title>Draft genome assembly of a fouling barnacle, Amphibalanus amphitrite (Darwin, 1854): The first reference genome for Thecostraca.</title>
        <authorList>
            <person name="Kim W."/>
        </authorList>
    </citation>
    <scope>NUCLEOTIDE SEQUENCE [LARGE SCALE GENOMIC DNA]</scope>
    <source>
        <strain evidence="8">SNU_AA5</strain>
        <tissue evidence="8">Soma without cirri and trophi</tissue>
    </source>
</reference>
<evidence type="ECO:0000256" key="6">
    <source>
        <dbReference type="SAM" id="MobiDB-lite"/>
    </source>
</evidence>
<dbReference type="InterPro" id="IPR004299">
    <property type="entry name" value="MBOAT_fam"/>
</dbReference>
<evidence type="ECO:0000256" key="3">
    <source>
        <dbReference type="ARBA" id="ARBA00022989"/>
    </source>
</evidence>
<dbReference type="Proteomes" id="UP000440578">
    <property type="component" value="Unassembled WGS sequence"/>
</dbReference>
<comment type="similarity">
    <text evidence="5">Belongs to the membrane-bound acyltransferase family. HHAT subfamily.</text>
</comment>
<dbReference type="AlphaFoldDB" id="A0A6A4VAW4"/>
<keyword evidence="2 7" id="KW-0812">Transmembrane</keyword>
<feature type="region of interest" description="Disordered" evidence="6">
    <location>
        <begin position="1"/>
        <end position="42"/>
    </location>
</feature>
<name>A0A6A4VAW4_AMPAM</name>